<reference evidence="1 2" key="1">
    <citation type="submission" date="2018-07" db="EMBL/GenBank/DDBJ databases">
        <title>Mechanisms of high-level aminoglycoside resistance among Gram-negative pathogens in Brazil.</title>
        <authorList>
            <person name="Ballaben A.S."/>
            <person name="Darini A.L.C."/>
            <person name="Doi Y."/>
        </authorList>
    </citation>
    <scope>NUCLEOTIDE SEQUENCE [LARGE SCALE GENOMIC DNA]</scope>
    <source>
        <strain evidence="1 2">B2-305</strain>
    </source>
</reference>
<proteinExistence type="predicted"/>
<comment type="caution">
    <text evidence="1">The sequence shown here is derived from an EMBL/GenBank/DDBJ whole genome shotgun (WGS) entry which is preliminary data.</text>
</comment>
<organism evidence="1 2">
    <name type="scientific">Pseudomonas aeruginosa</name>
    <dbReference type="NCBI Taxonomy" id="287"/>
    <lineage>
        <taxon>Bacteria</taxon>
        <taxon>Pseudomonadati</taxon>
        <taxon>Pseudomonadota</taxon>
        <taxon>Gammaproteobacteria</taxon>
        <taxon>Pseudomonadales</taxon>
        <taxon>Pseudomonadaceae</taxon>
        <taxon>Pseudomonas</taxon>
    </lineage>
</organism>
<dbReference type="EMBL" id="QORE01001937">
    <property type="protein sequence ID" value="RCI70636.1"/>
    <property type="molecule type" value="Genomic_DNA"/>
</dbReference>
<evidence type="ECO:0000313" key="2">
    <source>
        <dbReference type="Proteomes" id="UP000253594"/>
    </source>
</evidence>
<sequence>MVCPGFEVLTDVDDALLELCERYRHYLAFSELFNCISLIGSWLLSGYKPSAGAFDRVALY</sequence>
<evidence type="ECO:0000313" key="1">
    <source>
        <dbReference type="EMBL" id="RCI70636.1"/>
    </source>
</evidence>
<protein>
    <submittedName>
        <fullName evidence="1">Uncharacterized protein</fullName>
    </submittedName>
</protein>
<gene>
    <name evidence="1" type="ORF">DT376_33440</name>
</gene>
<dbReference type="Proteomes" id="UP000253594">
    <property type="component" value="Unassembled WGS sequence"/>
</dbReference>
<accession>A0A2V3F869</accession>
<dbReference type="AlphaFoldDB" id="A0A2V3F869"/>
<name>A0A2V3F869_PSEAI</name>